<evidence type="ECO:0000256" key="2">
    <source>
        <dbReference type="ARBA" id="ARBA00022552"/>
    </source>
</evidence>
<dbReference type="PANTHER" id="PTHR46103">
    <property type="entry name" value="RRNA METHYLTRANSFERASE 1, MITOCHONDRIAL"/>
    <property type="match status" value="1"/>
</dbReference>
<dbReference type="InterPro" id="IPR047261">
    <property type="entry name" value="MRM1_MeTrfase_dom"/>
</dbReference>
<accession>A0A9P4IXJ8</accession>
<dbReference type="GO" id="GO:0016435">
    <property type="term" value="F:rRNA (guanine) methyltransferase activity"/>
    <property type="evidence" value="ECO:0007669"/>
    <property type="project" value="TreeGrafter"/>
</dbReference>
<reference evidence="8" key="1">
    <citation type="journal article" date="2020" name="Stud. Mycol.">
        <title>101 Dothideomycetes genomes: a test case for predicting lifestyles and emergence of pathogens.</title>
        <authorList>
            <person name="Haridas S."/>
            <person name="Albert R."/>
            <person name="Binder M."/>
            <person name="Bloem J."/>
            <person name="Labutti K."/>
            <person name="Salamov A."/>
            <person name="Andreopoulos B."/>
            <person name="Baker S."/>
            <person name="Barry K."/>
            <person name="Bills G."/>
            <person name="Bluhm B."/>
            <person name="Cannon C."/>
            <person name="Castanera R."/>
            <person name="Culley D."/>
            <person name="Daum C."/>
            <person name="Ezra D."/>
            <person name="Gonzalez J."/>
            <person name="Henrissat B."/>
            <person name="Kuo A."/>
            <person name="Liang C."/>
            <person name="Lipzen A."/>
            <person name="Lutzoni F."/>
            <person name="Magnuson J."/>
            <person name="Mondo S."/>
            <person name="Nolan M."/>
            <person name="Ohm R."/>
            <person name="Pangilinan J."/>
            <person name="Park H.-J."/>
            <person name="Ramirez L."/>
            <person name="Alfaro M."/>
            <person name="Sun H."/>
            <person name="Tritt A."/>
            <person name="Yoshinaga Y."/>
            <person name="Zwiers L.-H."/>
            <person name="Turgeon B."/>
            <person name="Goodwin S."/>
            <person name="Spatafora J."/>
            <person name="Crous P."/>
            <person name="Grigoriev I."/>
        </authorList>
    </citation>
    <scope>NUCLEOTIDE SEQUENCE</scope>
    <source>
        <strain evidence="8">CBS 260.36</strain>
    </source>
</reference>
<dbReference type="CDD" id="cd18105">
    <property type="entry name" value="SpoU-like_MRM1"/>
    <property type="match status" value="1"/>
</dbReference>
<feature type="domain" description="tRNA/rRNA methyltransferase SpoU type" evidence="7">
    <location>
        <begin position="73"/>
        <end position="249"/>
    </location>
</feature>
<dbReference type="Gene3D" id="3.40.1280.10">
    <property type="match status" value="1"/>
</dbReference>
<evidence type="ECO:0000256" key="4">
    <source>
        <dbReference type="ARBA" id="ARBA00022679"/>
    </source>
</evidence>
<gene>
    <name evidence="8" type="ORF">K461DRAFT_228101</name>
</gene>
<dbReference type="InterPro" id="IPR047182">
    <property type="entry name" value="MRM1"/>
</dbReference>
<dbReference type="Proteomes" id="UP000799439">
    <property type="component" value="Unassembled WGS sequence"/>
</dbReference>
<dbReference type="InterPro" id="IPR029026">
    <property type="entry name" value="tRNA_m1G_MTases_N"/>
</dbReference>
<evidence type="ECO:0000256" key="5">
    <source>
        <dbReference type="ARBA" id="ARBA00022691"/>
    </source>
</evidence>
<organism evidence="8 9">
    <name type="scientific">Myriangium duriaei CBS 260.36</name>
    <dbReference type="NCBI Taxonomy" id="1168546"/>
    <lineage>
        <taxon>Eukaryota</taxon>
        <taxon>Fungi</taxon>
        <taxon>Dikarya</taxon>
        <taxon>Ascomycota</taxon>
        <taxon>Pezizomycotina</taxon>
        <taxon>Dothideomycetes</taxon>
        <taxon>Dothideomycetidae</taxon>
        <taxon>Myriangiales</taxon>
        <taxon>Myriangiaceae</taxon>
        <taxon>Myriangium</taxon>
    </lineage>
</organism>
<dbReference type="GO" id="GO:0005739">
    <property type="term" value="C:mitochondrion"/>
    <property type="evidence" value="ECO:0007669"/>
    <property type="project" value="TreeGrafter"/>
</dbReference>
<dbReference type="Pfam" id="PF00588">
    <property type="entry name" value="SpoU_methylase"/>
    <property type="match status" value="1"/>
</dbReference>
<keyword evidence="3" id="KW-0489">Methyltransferase</keyword>
<keyword evidence="2" id="KW-0698">rRNA processing</keyword>
<evidence type="ECO:0000313" key="9">
    <source>
        <dbReference type="Proteomes" id="UP000799439"/>
    </source>
</evidence>
<comment type="similarity">
    <text evidence="1">Belongs to the class IV-like SAM-binding methyltransferase superfamily. RNA methyltransferase TrmH family.</text>
</comment>
<keyword evidence="9" id="KW-1185">Reference proteome</keyword>
<dbReference type="EMBL" id="ML996088">
    <property type="protein sequence ID" value="KAF2151486.1"/>
    <property type="molecule type" value="Genomic_DNA"/>
</dbReference>
<protein>
    <submittedName>
        <fullName evidence="8">Alpha/beta knot</fullName>
    </submittedName>
</protein>
<feature type="region of interest" description="Disordered" evidence="6">
    <location>
        <begin position="154"/>
        <end position="187"/>
    </location>
</feature>
<dbReference type="PANTHER" id="PTHR46103:SF1">
    <property type="entry name" value="RRNA METHYLTRANSFERASE 1, MITOCHONDRIAL"/>
    <property type="match status" value="1"/>
</dbReference>
<proteinExistence type="inferred from homology"/>
<sequence>MDIASGYRPHQGILLEVSPLPFPPVRSMLKPPYTNDNAPLQFQVEDQQVEERQINNRLSTVVSPDPSRWRKPVVLLLDGIKDEGNMGNIIRTAYFYNVDAVAICVNTCAPISSPIVAKAASGALEAMPLLRLNKPTDFLRQSQYNTWKVWASVPPGKGPENQQFQPEGRRQKASTQPSPPMIRRTSTMQSPLVDAPAILMLGSEGEGLRDIMLARADGRVSIDPPGNDDRRRDLGIDSMNVASAAAVLLEAFMRKPLDHHLAQSTQTPVSAAETTSTAQSETTTRKPEQKQGSQAMESMPWDSVLG</sequence>
<feature type="compositionally biased region" description="Low complexity" evidence="6">
    <location>
        <begin position="270"/>
        <end position="282"/>
    </location>
</feature>
<dbReference type="AlphaFoldDB" id="A0A9P4IXJ8"/>
<dbReference type="InterPro" id="IPR029028">
    <property type="entry name" value="Alpha/beta_knot_MTases"/>
</dbReference>
<keyword evidence="5" id="KW-0949">S-adenosyl-L-methionine</keyword>
<comment type="caution">
    <text evidence="8">The sequence shown here is derived from an EMBL/GenBank/DDBJ whole genome shotgun (WGS) entry which is preliminary data.</text>
</comment>
<evidence type="ECO:0000256" key="1">
    <source>
        <dbReference type="ARBA" id="ARBA00007228"/>
    </source>
</evidence>
<dbReference type="SUPFAM" id="SSF75217">
    <property type="entry name" value="alpha/beta knot"/>
    <property type="match status" value="1"/>
</dbReference>
<evidence type="ECO:0000313" key="8">
    <source>
        <dbReference type="EMBL" id="KAF2151486.1"/>
    </source>
</evidence>
<evidence type="ECO:0000259" key="7">
    <source>
        <dbReference type="Pfam" id="PF00588"/>
    </source>
</evidence>
<name>A0A9P4IXJ8_9PEZI</name>
<dbReference type="OrthoDB" id="270651at2759"/>
<dbReference type="InterPro" id="IPR001537">
    <property type="entry name" value="SpoU_MeTrfase"/>
</dbReference>
<dbReference type="GO" id="GO:0003723">
    <property type="term" value="F:RNA binding"/>
    <property type="evidence" value="ECO:0007669"/>
    <property type="project" value="InterPro"/>
</dbReference>
<feature type="region of interest" description="Disordered" evidence="6">
    <location>
        <begin position="261"/>
        <end position="306"/>
    </location>
</feature>
<keyword evidence="4" id="KW-0808">Transferase</keyword>
<evidence type="ECO:0000256" key="6">
    <source>
        <dbReference type="SAM" id="MobiDB-lite"/>
    </source>
</evidence>
<evidence type="ECO:0000256" key="3">
    <source>
        <dbReference type="ARBA" id="ARBA00022603"/>
    </source>
</evidence>